<evidence type="ECO:0000313" key="3">
    <source>
        <dbReference type="Proteomes" id="UP000278962"/>
    </source>
</evidence>
<dbReference type="PROSITE" id="PS51819">
    <property type="entry name" value="VOC"/>
    <property type="match status" value="2"/>
</dbReference>
<dbReference type="InterPro" id="IPR029068">
    <property type="entry name" value="Glyas_Bleomycin-R_OHBP_Dase"/>
</dbReference>
<dbReference type="Gene3D" id="3.10.180.10">
    <property type="entry name" value="2,3-Dihydroxybiphenyl 1,2-Dioxygenase, domain 1"/>
    <property type="match status" value="2"/>
</dbReference>
<feature type="domain" description="VOC" evidence="1">
    <location>
        <begin position="6"/>
        <end position="117"/>
    </location>
</feature>
<keyword evidence="2" id="KW-0456">Lyase</keyword>
<dbReference type="GO" id="GO:0016829">
    <property type="term" value="F:lyase activity"/>
    <property type="evidence" value="ECO:0007669"/>
    <property type="project" value="UniProtKB-KW"/>
</dbReference>
<dbReference type="Pfam" id="PF00903">
    <property type="entry name" value="Glyoxalase"/>
    <property type="match status" value="2"/>
</dbReference>
<dbReference type="AlphaFoldDB" id="A0A660LG16"/>
<name>A0A660LG16_9ACTN</name>
<dbReference type="SUPFAM" id="SSF54593">
    <property type="entry name" value="Glyoxalase/Bleomycin resistance protein/Dihydroxybiphenyl dioxygenase"/>
    <property type="match status" value="2"/>
</dbReference>
<sequence length="239" mass="26292">MHNDRVIDHVGIRVADLNASQRFYDTVLPVLGLERHDDPTYTEWGDFAIGTDGPVTKHLHIAFFAPSHDLVDAFHRAGVDAGYQDDGAPGPRPQYREDYYGGFLRDPDGNSVEAVYTGRTRETGAIDHLWLRTRDVAAIRRFYVATGHAIGVDEPDHVQIITDGASFSYVTGEPVTEHVHIALSADTNAKVDAFHAAAIEAGYEDNGAPGERAEYHPGYYGAFVLDPDGHNVEAVNHNR</sequence>
<keyword evidence="3" id="KW-1185">Reference proteome</keyword>
<proteinExistence type="predicted"/>
<dbReference type="InterPro" id="IPR004360">
    <property type="entry name" value="Glyas_Fos-R_dOase_dom"/>
</dbReference>
<comment type="caution">
    <text evidence="2">The sequence shown here is derived from an EMBL/GenBank/DDBJ whole genome shotgun (WGS) entry which is preliminary data.</text>
</comment>
<feature type="domain" description="VOC" evidence="1">
    <location>
        <begin position="125"/>
        <end position="237"/>
    </location>
</feature>
<reference evidence="2 3" key="1">
    <citation type="submission" date="2018-10" db="EMBL/GenBank/DDBJ databases">
        <title>Genomic Encyclopedia of Archaeal and Bacterial Type Strains, Phase II (KMG-II): from individual species to whole genera.</title>
        <authorList>
            <person name="Goeker M."/>
        </authorList>
    </citation>
    <scope>NUCLEOTIDE SEQUENCE [LARGE SCALE GENOMIC DNA]</scope>
    <source>
        <strain evidence="2 3">DSM 14954</strain>
    </source>
</reference>
<gene>
    <name evidence="2" type="ORF">C8N24_2985</name>
</gene>
<dbReference type="InterPro" id="IPR037523">
    <property type="entry name" value="VOC_core"/>
</dbReference>
<evidence type="ECO:0000313" key="2">
    <source>
        <dbReference type="EMBL" id="RKQ93125.1"/>
    </source>
</evidence>
<dbReference type="CDD" id="cd07262">
    <property type="entry name" value="VOC_like"/>
    <property type="match status" value="2"/>
</dbReference>
<accession>A0A660LG16</accession>
<evidence type="ECO:0000259" key="1">
    <source>
        <dbReference type="PROSITE" id="PS51819"/>
    </source>
</evidence>
<organism evidence="2 3">
    <name type="scientific">Solirubrobacter pauli</name>
    <dbReference type="NCBI Taxonomy" id="166793"/>
    <lineage>
        <taxon>Bacteria</taxon>
        <taxon>Bacillati</taxon>
        <taxon>Actinomycetota</taxon>
        <taxon>Thermoleophilia</taxon>
        <taxon>Solirubrobacterales</taxon>
        <taxon>Solirubrobacteraceae</taxon>
        <taxon>Solirubrobacter</taxon>
    </lineage>
</organism>
<dbReference type="PANTHER" id="PTHR35006:SF2">
    <property type="entry name" value="GLYOXALASE FAMILY PROTEIN (AFU_ORTHOLOGUE AFUA_5G14830)"/>
    <property type="match status" value="1"/>
</dbReference>
<dbReference type="Proteomes" id="UP000278962">
    <property type="component" value="Unassembled WGS sequence"/>
</dbReference>
<dbReference type="EMBL" id="RBIL01000001">
    <property type="protein sequence ID" value="RKQ93125.1"/>
    <property type="molecule type" value="Genomic_DNA"/>
</dbReference>
<dbReference type="PANTHER" id="PTHR35006">
    <property type="entry name" value="GLYOXALASE FAMILY PROTEIN (AFU_ORTHOLOGUE AFUA_5G14830)"/>
    <property type="match status" value="1"/>
</dbReference>
<protein>
    <submittedName>
        <fullName evidence="2">Putative lactoylglutathione lyase</fullName>
    </submittedName>
</protein>